<protein>
    <submittedName>
        <fullName evidence="2">Uncharacterized protein</fullName>
    </submittedName>
</protein>
<reference evidence="2" key="1">
    <citation type="journal article" date="2020" name="Stud. Mycol.">
        <title>101 Dothideomycetes genomes: a test case for predicting lifestyles and emergence of pathogens.</title>
        <authorList>
            <person name="Haridas S."/>
            <person name="Albert R."/>
            <person name="Binder M."/>
            <person name="Bloem J."/>
            <person name="Labutti K."/>
            <person name="Salamov A."/>
            <person name="Andreopoulos B."/>
            <person name="Baker S."/>
            <person name="Barry K."/>
            <person name="Bills G."/>
            <person name="Bluhm B."/>
            <person name="Cannon C."/>
            <person name="Castanera R."/>
            <person name="Culley D."/>
            <person name="Daum C."/>
            <person name="Ezra D."/>
            <person name="Gonzalez J."/>
            <person name="Henrissat B."/>
            <person name="Kuo A."/>
            <person name="Liang C."/>
            <person name="Lipzen A."/>
            <person name="Lutzoni F."/>
            <person name="Magnuson J."/>
            <person name="Mondo S."/>
            <person name="Nolan M."/>
            <person name="Ohm R."/>
            <person name="Pangilinan J."/>
            <person name="Park H.-J."/>
            <person name="Ramirez L."/>
            <person name="Alfaro M."/>
            <person name="Sun H."/>
            <person name="Tritt A."/>
            <person name="Yoshinaga Y."/>
            <person name="Zwiers L.-H."/>
            <person name="Turgeon B."/>
            <person name="Goodwin S."/>
            <person name="Spatafora J."/>
            <person name="Crous P."/>
            <person name="Grigoriev I."/>
        </authorList>
    </citation>
    <scope>NUCLEOTIDE SEQUENCE</scope>
    <source>
        <strain evidence="2">CBS 109.77</strain>
    </source>
</reference>
<keyword evidence="3" id="KW-1185">Reference proteome</keyword>
<dbReference type="EMBL" id="MU002206">
    <property type="protein sequence ID" value="KAF2788550.1"/>
    <property type="molecule type" value="Genomic_DNA"/>
</dbReference>
<feature type="compositionally biased region" description="Polar residues" evidence="1">
    <location>
        <begin position="232"/>
        <end position="245"/>
    </location>
</feature>
<sequence>MSNCAEGVSKLGVWQRNDSKKWDWLFLKKKGALVYQSIYIYIHLPPPPPLGVLPFQLSPILPPIHMACKNYLHPRSGSPPLVACTISTVASNIDGICATFRIPKFLGKGKGCRRPRVNGRRLHRLACFHLIVWNASKACPSNLFGLLPNVLFVFDMLSRGRERASMSIGILGGYSTTQNPNVLRRAEESPGCRGCRCPGRAPSTSGCLPSSVLDRRTSYLQISNRILPRPLQPSTRASRSWSKGSPRTADASSLCPIRTWVQHIDSGCYHPVSDHHHIQAQAMAIHLLP</sequence>
<dbReference type="Proteomes" id="UP000799757">
    <property type="component" value="Unassembled WGS sequence"/>
</dbReference>
<gene>
    <name evidence="2" type="ORF">K505DRAFT_106565</name>
</gene>
<accession>A0A6A6WWE9</accession>
<name>A0A6A6WWE9_9PLEO</name>
<evidence type="ECO:0000313" key="2">
    <source>
        <dbReference type="EMBL" id="KAF2788550.1"/>
    </source>
</evidence>
<evidence type="ECO:0000256" key="1">
    <source>
        <dbReference type="SAM" id="MobiDB-lite"/>
    </source>
</evidence>
<evidence type="ECO:0000313" key="3">
    <source>
        <dbReference type="Proteomes" id="UP000799757"/>
    </source>
</evidence>
<feature type="region of interest" description="Disordered" evidence="1">
    <location>
        <begin position="230"/>
        <end position="251"/>
    </location>
</feature>
<organism evidence="2 3">
    <name type="scientific">Melanomma pulvis-pyrius CBS 109.77</name>
    <dbReference type="NCBI Taxonomy" id="1314802"/>
    <lineage>
        <taxon>Eukaryota</taxon>
        <taxon>Fungi</taxon>
        <taxon>Dikarya</taxon>
        <taxon>Ascomycota</taxon>
        <taxon>Pezizomycotina</taxon>
        <taxon>Dothideomycetes</taxon>
        <taxon>Pleosporomycetidae</taxon>
        <taxon>Pleosporales</taxon>
        <taxon>Melanommataceae</taxon>
        <taxon>Melanomma</taxon>
    </lineage>
</organism>
<dbReference type="AlphaFoldDB" id="A0A6A6WWE9"/>
<proteinExistence type="predicted"/>